<protein>
    <submittedName>
        <fullName evidence="2">Uncharacterized protein</fullName>
    </submittedName>
</protein>
<reference evidence="2 3" key="1">
    <citation type="submission" date="2021-06" db="EMBL/GenBank/DDBJ databases">
        <title>Caerostris extrusa draft genome.</title>
        <authorList>
            <person name="Kono N."/>
            <person name="Arakawa K."/>
        </authorList>
    </citation>
    <scope>NUCLEOTIDE SEQUENCE [LARGE SCALE GENOMIC DNA]</scope>
</reference>
<name>A0AAV4R8C0_CAEEX</name>
<gene>
    <name evidence="2" type="ORF">CEXT_174051</name>
</gene>
<dbReference type="EMBL" id="BPLR01007391">
    <property type="protein sequence ID" value="GIY16571.1"/>
    <property type="molecule type" value="Genomic_DNA"/>
</dbReference>
<dbReference type="AlphaFoldDB" id="A0AAV4R8C0"/>
<accession>A0AAV4R8C0</accession>
<evidence type="ECO:0000313" key="2">
    <source>
        <dbReference type="EMBL" id="GIY16571.1"/>
    </source>
</evidence>
<proteinExistence type="predicted"/>
<keyword evidence="3" id="KW-1185">Reference proteome</keyword>
<dbReference type="Proteomes" id="UP001054945">
    <property type="component" value="Unassembled WGS sequence"/>
</dbReference>
<sequence>MIGQRSMDAQSKATFGRDEAGRKHPRTCGAYIQRIQPNANNCISAYRYIVPIAIRHHSPCFKPSTLSSQL</sequence>
<evidence type="ECO:0000256" key="1">
    <source>
        <dbReference type="SAM" id="MobiDB-lite"/>
    </source>
</evidence>
<feature type="region of interest" description="Disordered" evidence="1">
    <location>
        <begin position="1"/>
        <end position="22"/>
    </location>
</feature>
<comment type="caution">
    <text evidence="2">The sequence shown here is derived from an EMBL/GenBank/DDBJ whole genome shotgun (WGS) entry which is preliminary data.</text>
</comment>
<evidence type="ECO:0000313" key="3">
    <source>
        <dbReference type="Proteomes" id="UP001054945"/>
    </source>
</evidence>
<organism evidence="2 3">
    <name type="scientific">Caerostris extrusa</name>
    <name type="common">Bark spider</name>
    <name type="synonym">Caerostris bankana</name>
    <dbReference type="NCBI Taxonomy" id="172846"/>
    <lineage>
        <taxon>Eukaryota</taxon>
        <taxon>Metazoa</taxon>
        <taxon>Ecdysozoa</taxon>
        <taxon>Arthropoda</taxon>
        <taxon>Chelicerata</taxon>
        <taxon>Arachnida</taxon>
        <taxon>Araneae</taxon>
        <taxon>Araneomorphae</taxon>
        <taxon>Entelegynae</taxon>
        <taxon>Araneoidea</taxon>
        <taxon>Araneidae</taxon>
        <taxon>Caerostris</taxon>
    </lineage>
</organism>